<evidence type="ECO:0000256" key="4">
    <source>
        <dbReference type="ARBA" id="ARBA00022723"/>
    </source>
</evidence>
<keyword evidence="10" id="KW-0326">Glycosidase</keyword>
<dbReference type="AlphaFoldDB" id="A0A8H2VRD4"/>
<dbReference type="GO" id="GO:0036503">
    <property type="term" value="P:ERAD pathway"/>
    <property type="evidence" value="ECO:0007669"/>
    <property type="project" value="UniProtKB-ARBA"/>
</dbReference>
<dbReference type="PANTHER" id="PTHR11742">
    <property type="entry name" value="MANNOSYL-OLIGOSACCHARIDE ALPHA-1,2-MANNOSIDASE-RELATED"/>
    <property type="match status" value="1"/>
</dbReference>
<keyword evidence="5 10" id="KW-0378">Hydrolase</keyword>
<comment type="catalytic activity">
    <reaction evidence="9">
        <text>N(4)-(alpha-D-Man-(1-&gt;2)-alpha-D-Man-(1-&gt;2)-alpha-D-Man-(1-&gt;3)-[alpha-D-Man-(1-&gt;2)-alpha-D-Man-(1-&gt;3)-[alpha-D-Man-(1-&gt;2)-alpha-D-Man-(1-&gt;6)]-alpha-D-Man-(1-&gt;6)]-beta-D-Man-(1-&gt;4)-beta-D-GlcNAc-(1-&gt;4)-beta-D-GlcNAc)-L-asparaginyl-[protein] (N-glucan mannose isomer 9A1,2,3B1,2,3) + 4 H2O = N(4)-(alpha-D-Man-(1-&gt;3)-[alpha-D-Man-(1-&gt;3)-[alpha-D-Man-(1-&gt;6)]-alpha-D-Man-(1-&gt;6)]-beta-D-Man-(1-&gt;4)-beta-D-GlcNAc-(1-&gt;4)-beta-D-GlcNAc)-L-asparaginyl-[protein] (N-glucan mannose isomer 5A1,2) + 4 beta-D-mannose</text>
        <dbReference type="Rhea" id="RHEA:56008"/>
        <dbReference type="Rhea" id="RHEA-COMP:14356"/>
        <dbReference type="Rhea" id="RHEA-COMP:14367"/>
        <dbReference type="ChEBI" id="CHEBI:15377"/>
        <dbReference type="ChEBI" id="CHEBI:28563"/>
        <dbReference type="ChEBI" id="CHEBI:59087"/>
        <dbReference type="ChEBI" id="CHEBI:139493"/>
        <dbReference type="EC" id="3.2.1.113"/>
    </reaction>
</comment>
<evidence type="ECO:0000256" key="9">
    <source>
        <dbReference type="ARBA" id="ARBA00048605"/>
    </source>
</evidence>
<keyword evidence="12" id="KW-1185">Reference proteome</keyword>
<dbReference type="UniPathway" id="UPA00378"/>
<evidence type="ECO:0000256" key="10">
    <source>
        <dbReference type="RuleBase" id="RU361193"/>
    </source>
</evidence>
<proteinExistence type="inferred from homology"/>
<keyword evidence="4" id="KW-0479">Metal-binding</keyword>
<dbReference type="InterPro" id="IPR050749">
    <property type="entry name" value="Glycosyl_Hydrolase_47"/>
</dbReference>
<dbReference type="GO" id="GO:0016020">
    <property type="term" value="C:membrane"/>
    <property type="evidence" value="ECO:0007669"/>
    <property type="project" value="InterPro"/>
</dbReference>
<evidence type="ECO:0000256" key="2">
    <source>
        <dbReference type="ARBA" id="ARBA00004922"/>
    </source>
</evidence>
<name>A0A8H2VRD4_9HELO</name>
<evidence type="ECO:0000313" key="12">
    <source>
        <dbReference type="Proteomes" id="UP000624404"/>
    </source>
</evidence>
<dbReference type="GO" id="GO:0004571">
    <property type="term" value="F:mannosyl-oligosaccharide 1,2-alpha-mannosidase activity"/>
    <property type="evidence" value="ECO:0007669"/>
    <property type="project" value="UniProtKB-EC"/>
</dbReference>
<evidence type="ECO:0000256" key="6">
    <source>
        <dbReference type="ARBA" id="ARBA00022837"/>
    </source>
</evidence>
<evidence type="ECO:0000256" key="3">
    <source>
        <dbReference type="ARBA" id="ARBA00007658"/>
    </source>
</evidence>
<gene>
    <name evidence="11" type="ORF">SCLTRI_LOCUS2630</name>
</gene>
<dbReference type="GO" id="GO:0005975">
    <property type="term" value="P:carbohydrate metabolic process"/>
    <property type="evidence" value="ECO:0007669"/>
    <property type="project" value="InterPro"/>
</dbReference>
<keyword evidence="6" id="KW-0106">Calcium</keyword>
<dbReference type="PANTHER" id="PTHR11742:SF55">
    <property type="entry name" value="ENDOPLASMIC RETICULUM MANNOSYL-OLIGOSACCHARIDE 1,2-ALPHA-MANNOSIDASE"/>
    <property type="match status" value="1"/>
</dbReference>
<comment type="similarity">
    <text evidence="3 10">Belongs to the glycosyl hydrolase 47 family.</text>
</comment>
<reference evidence="11" key="1">
    <citation type="submission" date="2020-10" db="EMBL/GenBank/DDBJ databases">
        <authorList>
            <person name="Kusch S."/>
        </authorList>
    </citation>
    <scope>NUCLEOTIDE SEQUENCE</scope>
    <source>
        <strain evidence="11">SwB9</strain>
    </source>
</reference>
<dbReference type="Gene3D" id="1.50.10.10">
    <property type="match status" value="1"/>
</dbReference>
<dbReference type="GO" id="GO:0005783">
    <property type="term" value="C:endoplasmic reticulum"/>
    <property type="evidence" value="ECO:0007669"/>
    <property type="project" value="TreeGrafter"/>
</dbReference>
<evidence type="ECO:0000256" key="1">
    <source>
        <dbReference type="ARBA" id="ARBA00001913"/>
    </source>
</evidence>
<dbReference type="SUPFAM" id="SSF48225">
    <property type="entry name" value="Seven-hairpin glycosidases"/>
    <property type="match status" value="1"/>
</dbReference>
<comment type="pathway">
    <text evidence="2">Protein modification; protein glycosylation.</text>
</comment>
<comment type="catalytic activity">
    <reaction evidence="8">
        <text>N(4)-(alpha-D-Man-(1-&gt;2)-alpha-D-Man-(1-&gt;2)-alpha-D-Man-(1-&gt;3)-[alpha-D-Man-(1-&gt;3)-[alpha-D-Man-(1-&gt;2)-alpha-D-Man-(1-&gt;6)]-alpha-D-Man-(1-&gt;6)]-beta-D-Man-(1-&gt;4)-beta-D-GlcNAc-(1-&gt;4)-beta-D-GlcNAc)-L-asparaginyl-[protein] (N-glucan mannose isomer 8A1,2,3B1,3) + 3 H2O = N(4)-(alpha-D-Man-(1-&gt;3)-[alpha-D-Man-(1-&gt;3)-[alpha-D-Man-(1-&gt;6)]-alpha-D-Man-(1-&gt;6)]-beta-D-Man-(1-&gt;4)-beta-D-GlcNAc-(1-&gt;4)-beta-D-GlcNAc)-L-asparaginyl-[protein] (N-glucan mannose isomer 5A1,2) + 3 beta-D-mannose</text>
        <dbReference type="Rhea" id="RHEA:56028"/>
        <dbReference type="Rhea" id="RHEA-COMP:14358"/>
        <dbReference type="Rhea" id="RHEA-COMP:14367"/>
        <dbReference type="ChEBI" id="CHEBI:15377"/>
        <dbReference type="ChEBI" id="CHEBI:28563"/>
        <dbReference type="ChEBI" id="CHEBI:59087"/>
        <dbReference type="ChEBI" id="CHEBI:60628"/>
        <dbReference type="EC" id="3.2.1.113"/>
    </reaction>
</comment>
<dbReference type="EMBL" id="CAJHIA010000009">
    <property type="protein sequence ID" value="CAD6442838.1"/>
    <property type="molecule type" value="Genomic_DNA"/>
</dbReference>
<dbReference type="GO" id="GO:0005509">
    <property type="term" value="F:calcium ion binding"/>
    <property type="evidence" value="ECO:0007669"/>
    <property type="project" value="InterPro"/>
</dbReference>
<comment type="cofactor">
    <cofactor evidence="1">
        <name>Ca(2+)</name>
        <dbReference type="ChEBI" id="CHEBI:29108"/>
    </cofactor>
</comment>
<dbReference type="Proteomes" id="UP000624404">
    <property type="component" value="Unassembled WGS sequence"/>
</dbReference>
<comment type="caution">
    <text evidence="11">The sequence shown here is derived from an EMBL/GenBank/DDBJ whole genome shotgun (WGS) entry which is preliminary data.</text>
</comment>
<evidence type="ECO:0000256" key="5">
    <source>
        <dbReference type="ARBA" id="ARBA00022801"/>
    </source>
</evidence>
<evidence type="ECO:0000313" key="11">
    <source>
        <dbReference type="EMBL" id="CAD6442838.1"/>
    </source>
</evidence>
<dbReference type="InterPro" id="IPR036026">
    <property type="entry name" value="Seven-hairpin_glycosidases"/>
</dbReference>
<accession>A0A8H2VRD4</accession>
<evidence type="ECO:0000256" key="8">
    <source>
        <dbReference type="ARBA" id="ARBA00047669"/>
    </source>
</evidence>
<dbReference type="InterPro" id="IPR012341">
    <property type="entry name" value="6hp_glycosidase-like_sf"/>
</dbReference>
<dbReference type="PRINTS" id="PR00747">
    <property type="entry name" value="GLYHDRLASE47"/>
</dbReference>
<sequence>MKYLAQLTNNTKYWKKAEHVIKVLDDNGMTDGLLPIYVHPGNGRFTCSEIRLGSRGDSYYEYLIKQYLQTSGQEPVYLDMWSQALEGVQKNLVTYTKYANLTIIAELPSGIGGRLSPKMDHLVCFLPGS</sequence>
<organism evidence="11 12">
    <name type="scientific">Sclerotinia trifoliorum</name>
    <dbReference type="NCBI Taxonomy" id="28548"/>
    <lineage>
        <taxon>Eukaryota</taxon>
        <taxon>Fungi</taxon>
        <taxon>Dikarya</taxon>
        <taxon>Ascomycota</taxon>
        <taxon>Pezizomycotina</taxon>
        <taxon>Leotiomycetes</taxon>
        <taxon>Helotiales</taxon>
        <taxon>Sclerotiniaceae</taxon>
        <taxon>Sclerotinia</taxon>
    </lineage>
</organism>
<protein>
    <recommendedName>
        <fullName evidence="10">alpha-1,2-Mannosidase</fullName>
        <ecNumber evidence="10">3.2.1.-</ecNumber>
    </recommendedName>
</protein>
<dbReference type="InterPro" id="IPR001382">
    <property type="entry name" value="Glyco_hydro_47"/>
</dbReference>
<evidence type="ECO:0000256" key="7">
    <source>
        <dbReference type="ARBA" id="ARBA00023157"/>
    </source>
</evidence>
<dbReference type="EC" id="3.2.1.-" evidence="10"/>
<dbReference type="Pfam" id="PF01532">
    <property type="entry name" value="Glyco_hydro_47"/>
    <property type="match status" value="1"/>
</dbReference>
<keyword evidence="7" id="KW-1015">Disulfide bond</keyword>
<dbReference type="OrthoDB" id="8118055at2759"/>